<dbReference type="Proteomes" id="UP000054985">
    <property type="component" value="Unassembled WGS sequence"/>
</dbReference>
<sequence>MSGKRISDKSNGTSVPVFTQLCAQVNFSLFGNTLTIYPKLNGVPLDERDYRASEATQKLNQAWSSLGQKVCILRNYPTHGLLHQDQLTKEHWHTHVEFVEHIDENKLTQILNQFVLVTFITEQEKNRFIKTFREANKLPQTEFDKLMANKYLKQLRKSIQNNAQFRQNDKLMSQMNVVLQHFEALILTEKNLTEVQRYIKETQLVIDHPTRDNIANLERMSTLAARNPSPLWQAISVSLILLGIFLCTAGLMITTALCGTSMVPGIGITLSGLGLFSAGACTAPQGTRKGSKDLTHLTELMNASFDESVAGGFVTNPY</sequence>
<keyword evidence="1" id="KW-1133">Transmembrane helix</keyword>
<evidence type="ECO:0000313" key="4">
    <source>
        <dbReference type="Proteomes" id="UP000054985"/>
    </source>
</evidence>
<dbReference type="OrthoDB" id="5650620at2"/>
<evidence type="ECO:0000313" key="5">
    <source>
        <dbReference type="Proteomes" id="UP000254040"/>
    </source>
</evidence>
<keyword evidence="1" id="KW-0812">Transmembrane</keyword>
<dbReference type="AlphaFoldDB" id="A0A378JWD8"/>
<dbReference type="EMBL" id="UGOG01000001">
    <property type="protein sequence ID" value="STX61802.1"/>
    <property type="molecule type" value="Genomic_DNA"/>
</dbReference>
<organism evidence="3 5">
    <name type="scientific">Legionella moravica</name>
    <dbReference type="NCBI Taxonomy" id="39962"/>
    <lineage>
        <taxon>Bacteria</taxon>
        <taxon>Pseudomonadati</taxon>
        <taxon>Pseudomonadota</taxon>
        <taxon>Gammaproteobacteria</taxon>
        <taxon>Legionellales</taxon>
        <taxon>Legionellaceae</taxon>
        <taxon>Legionella</taxon>
    </lineage>
</organism>
<feature type="transmembrane region" description="Helical" evidence="1">
    <location>
        <begin position="263"/>
        <end position="283"/>
    </location>
</feature>
<reference evidence="3 5" key="2">
    <citation type="submission" date="2018-06" db="EMBL/GenBank/DDBJ databases">
        <authorList>
            <consortium name="Pathogen Informatics"/>
            <person name="Doyle S."/>
        </authorList>
    </citation>
    <scope>NUCLEOTIDE SEQUENCE [LARGE SCALE GENOMIC DNA]</scope>
    <source>
        <strain evidence="3 5">NCTC12239</strain>
    </source>
</reference>
<dbReference type="Proteomes" id="UP000254040">
    <property type="component" value="Unassembled WGS sequence"/>
</dbReference>
<proteinExistence type="predicted"/>
<name>A0A378JWD8_9GAMM</name>
<dbReference type="EMBL" id="LNYN01000025">
    <property type="protein sequence ID" value="KTD33430.1"/>
    <property type="molecule type" value="Genomic_DNA"/>
</dbReference>
<protein>
    <submittedName>
        <fullName evidence="3">Uncharacterized protein</fullName>
    </submittedName>
</protein>
<dbReference type="RefSeq" id="WP_133141396.1">
    <property type="nucleotide sequence ID" value="NZ_CAAAJG010000069.1"/>
</dbReference>
<evidence type="ECO:0000313" key="2">
    <source>
        <dbReference type="EMBL" id="KTD33430.1"/>
    </source>
</evidence>
<evidence type="ECO:0000313" key="3">
    <source>
        <dbReference type="EMBL" id="STX61802.1"/>
    </source>
</evidence>
<accession>A0A378JWD8</accession>
<evidence type="ECO:0000256" key="1">
    <source>
        <dbReference type="SAM" id="Phobius"/>
    </source>
</evidence>
<keyword evidence="4" id="KW-1185">Reference proteome</keyword>
<reference evidence="2 4" key="1">
    <citation type="submission" date="2015-11" db="EMBL/GenBank/DDBJ databases">
        <title>Genomic analysis of 38 Legionella species identifies large and diverse effector repertoires.</title>
        <authorList>
            <person name="Burstein D."/>
            <person name="Amaro F."/>
            <person name="Zusman T."/>
            <person name="Lifshitz Z."/>
            <person name="Cohen O."/>
            <person name="Gilbert J.A."/>
            <person name="Pupko T."/>
            <person name="Shuman H.A."/>
            <person name="Segal G."/>
        </authorList>
    </citation>
    <scope>NUCLEOTIDE SEQUENCE [LARGE SCALE GENOMIC DNA]</scope>
    <source>
        <strain evidence="2 4">ATCC 43877</strain>
    </source>
</reference>
<gene>
    <name evidence="2" type="ORF">Lmor_1981</name>
    <name evidence="3" type="ORF">NCTC12239_00720</name>
</gene>
<feature type="transmembrane region" description="Helical" evidence="1">
    <location>
        <begin position="231"/>
        <end position="257"/>
    </location>
</feature>
<keyword evidence="1" id="KW-0472">Membrane</keyword>